<dbReference type="OrthoDB" id="4349922at2"/>
<evidence type="ECO:0000259" key="2">
    <source>
        <dbReference type="Pfam" id="PF13480"/>
    </source>
</evidence>
<dbReference type="EMBL" id="FPBO01000003">
    <property type="protein sequence ID" value="SFU47612.1"/>
    <property type="molecule type" value="Genomic_DNA"/>
</dbReference>
<dbReference type="STRING" id="1035707.SAMN05216552_1003307"/>
<feature type="coiled-coil region" evidence="1">
    <location>
        <begin position="153"/>
        <end position="180"/>
    </location>
</feature>
<dbReference type="SUPFAM" id="SSF55729">
    <property type="entry name" value="Acyl-CoA N-acyltransferases (Nat)"/>
    <property type="match status" value="1"/>
</dbReference>
<gene>
    <name evidence="3" type="ORF">SAMN05216552_1003307</name>
</gene>
<dbReference type="Gene3D" id="3.40.630.30">
    <property type="match status" value="1"/>
</dbReference>
<evidence type="ECO:0000313" key="4">
    <source>
        <dbReference type="Proteomes" id="UP000199391"/>
    </source>
</evidence>
<organism evidence="3 4">
    <name type="scientific">Pseudoduganella namucuonensis</name>
    <dbReference type="NCBI Taxonomy" id="1035707"/>
    <lineage>
        <taxon>Bacteria</taxon>
        <taxon>Pseudomonadati</taxon>
        <taxon>Pseudomonadota</taxon>
        <taxon>Betaproteobacteria</taxon>
        <taxon>Burkholderiales</taxon>
        <taxon>Oxalobacteraceae</taxon>
        <taxon>Telluria group</taxon>
        <taxon>Pseudoduganella</taxon>
    </lineage>
</organism>
<protein>
    <submittedName>
        <fullName evidence="3">Acetyltransferase involved in cellulose biosynthesis, CelD/BcsL family</fullName>
    </submittedName>
</protein>
<keyword evidence="3" id="KW-0808">Transferase</keyword>
<dbReference type="InterPro" id="IPR038740">
    <property type="entry name" value="BioF2-like_GNAT_dom"/>
</dbReference>
<dbReference type="GO" id="GO:0016740">
    <property type="term" value="F:transferase activity"/>
    <property type="evidence" value="ECO:0007669"/>
    <property type="project" value="UniProtKB-KW"/>
</dbReference>
<keyword evidence="4" id="KW-1185">Reference proteome</keyword>
<reference evidence="4" key="1">
    <citation type="submission" date="2016-10" db="EMBL/GenBank/DDBJ databases">
        <authorList>
            <person name="Varghese N."/>
            <person name="Submissions S."/>
        </authorList>
    </citation>
    <scope>NUCLEOTIDE SEQUENCE [LARGE SCALE GENOMIC DNA]</scope>
    <source>
        <strain evidence="4">CGMCC 1.11014</strain>
    </source>
</reference>
<proteinExistence type="predicted"/>
<keyword evidence="1" id="KW-0175">Coiled coil</keyword>
<evidence type="ECO:0000313" key="3">
    <source>
        <dbReference type="EMBL" id="SFU47612.1"/>
    </source>
</evidence>
<sequence>MTWTLTPAGNYASHIPRWNELNAASVASPLLDAAFVAPLLDHFGTGRELLAICERGGRTVAMALLAPRGKGVWASFQPAQQPLCMWLSVPDEPLAPLLDGLLRALPGLPLLLGLTQCDPQLAPRPSAGARQRTLDYIDTARITLGGGYDAYWEARGKNLRANLKKQRNRLEREGVATRLQLSGAPEEMAAAVADYGRLESAGWKGGEGTAVHADNAQGRFYRAMLEAFCRRGAGCVARYWFGDRLVAMDLCVEGPDSVVVLKTAYDESVDKHFSPALLMREESFRLLFERGLQSLEFYGKVMPWHLQWTDEVRTMYHINYYRWPLLRQLHAKRSSTE</sequence>
<dbReference type="InterPro" id="IPR016181">
    <property type="entry name" value="Acyl_CoA_acyltransferase"/>
</dbReference>
<evidence type="ECO:0000256" key="1">
    <source>
        <dbReference type="SAM" id="Coils"/>
    </source>
</evidence>
<dbReference type="Pfam" id="PF13480">
    <property type="entry name" value="Acetyltransf_6"/>
    <property type="match status" value="1"/>
</dbReference>
<accession>A0A1I7GGJ6</accession>
<feature type="domain" description="BioF2-like acetyltransferase" evidence="2">
    <location>
        <begin position="158"/>
        <end position="304"/>
    </location>
</feature>
<dbReference type="Proteomes" id="UP000199391">
    <property type="component" value="Unassembled WGS sequence"/>
</dbReference>
<dbReference type="AlphaFoldDB" id="A0A1I7GGJ6"/>
<dbReference type="RefSeq" id="WP_093554308.1">
    <property type="nucleotide sequence ID" value="NZ_FPBO01000003.1"/>
</dbReference>
<name>A0A1I7GGJ6_9BURK</name>